<dbReference type="InterPro" id="IPR001663">
    <property type="entry name" value="Rng_hydr_dOase-A"/>
</dbReference>
<dbReference type="Gene3D" id="2.102.10.10">
    <property type="entry name" value="Rieske [2Fe-2S] iron-sulphur domain"/>
    <property type="match status" value="1"/>
</dbReference>
<dbReference type="PANTHER" id="PTHR43756">
    <property type="entry name" value="CHOLINE MONOOXYGENASE, CHLOROPLASTIC"/>
    <property type="match status" value="1"/>
</dbReference>
<dbReference type="GO" id="GO:0051213">
    <property type="term" value="F:dioxygenase activity"/>
    <property type="evidence" value="ECO:0007669"/>
    <property type="project" value="UniProtKB-KW"/>
</dbReference>
<dbReference type="GO" id="GO:0005506">
    <property type="term" value="F:iron ion binding"/>
    <property type="evidence" value="ECO:0007669"/>
    <property type="project" value="InterPro"/>
</dbReference>
<evidence type="ECO:0000256" key="6">
    <source>
        <dbReference type="ARBA" id="ARBA00014931"/>
    </source>
</evidence>
<dbReference type="PROSITE" id="PS00570">
    <property type="entry name" value="RING_HYDROXYL_ALPHA"/>
    <property type="match status" value="1"/>
</dbReference>
<dbReference type="InterPro" id="IPR015879">
    <property type="entry name" value="Ring_hydroxy_dOase_asu_C_dom"/>
</dbReference>
<dbReference type="SUPFAM" id="SSF55961">
    <property type="entry name" value="Bet v1-like"/>
    <property type="match status" value="1"/>
</dbReference>
<dbReference type="GO" id="GO:0019285">
    <property type="term" value="P:glycine betaine biosynthetic process from choline"/>
    <property type="evidence" value="ECO:0007669"/>
    <property type="project" value="UniProtKB-UniPathway"/>
</dbReference>
<dbReference type="CDD" id="cd03469">
    <property type="entry name" value="Rieske_RO_Alpha_N"/>
    <property type="match status" value="1"/>
</dbReference>
<evidence type="ECO:0000256" key="4">
    <source>
        <dbReference type="ARBA" id="ARBA00010848"/>
    </source>
</evidence>
<dbReference type="SUPFAM" id="SSF50022">
    <property type="entry name" value="ISP domain"/>
    <property type="match status" value="1"/>
</dbReference>
<keyword evidence="10" id="KW-0408">Iron</keyword>
<comment type="catalytic activity">
    <reaction evidence="13">
        <text>choline + 2 reduced [2Fe-2S]-[ferredoxin] + O2 + 2 H(+) = betaine aldehyde hydrate + 2 oxidized [2Fe-2S]-[ferredoxin] + H2O</text>
        <dbReference type="Rhea" id="RHEA:17769"/>
        <dbReference type="Rhea" id="RHEA-COMP:10000"/>
        <dbReference type="Rhea" id="RHEA-COMP:10001"/>
        <dbReference type="ChEBI" id="CHEBI:15354"/>
        <dbReference type="ChEBI" id="CHEBI:15377"/>
        <dbReference type="ChEBI" id="CHEBI:15378"/>
        <dbReference type="ChEBI" id="CHEBI:15379"/>
        <dbReference type="ChEBI" id="CHEBI:15870"/>
        <dbReference type="ChEBI" id="CHEBI:33737"/>
        <dbReference type="ChEBI" id="CHEBI:33738"/>
        <dbReference type="EC" id="1.14.15.7"/>
    </reaction>
</comment>
<evidence type="ECO:0000256" key="9">
    <source>
        <dbReference type="ARBA" id="ARBA00023002"/>
    </source>
</evidence>
<dbReference type="Pfam" id="PF00848">
    <property type="entry name" value="Ring_hydroxyl_A"/>
    <property type="match status" value="1"/>
</dbReference>
<evidence type="ECO:0000256" key="5">
    <source>
        <dbReference type="ARBA" id="ARBA00012763"/>
    </source>
</evidence>
<comment type="pathway">
    <text evidence="3">Amine and polyamine biosynthesis; betaine biosynthesis via choline pathway; betaine aldehyde from choline (monooxygenase route): step 1/1.</text>
</comment>
<dbReference type="Proteomes" id="UP000076449">
    <property type="component" value="Chromosome IV"/>
</dbReference>
<keyword evidence="8" id="KW-0479">Metal-binding</keyword>
<dbReference type="InterPro" id="IPR036922">
    <property type="entry name" value="Rieske_2Fe-2S_sf"/>
</dbReference>
<evidence type="ECO:0000256" key="13">
    <source>
        <dbReference type="ARBA" id="ARBA00049097"/>
    </source>
</evidence>
<proteinExistence type="inferred from homology"/>
<dbReference type="UniPathway" id="UPA00529">
    <property type="reaction ID" value="UER00430"/>
</dbReference>
<evidence type="ECO:0000256" key="10">
    <source>
        <dbReference type="ARBA" id="ARBA00023004"/>
    </source>
</evidence>
<evidence type="ECO:0000256" key="12">
    <source>
        <dbReference type="ARBA" id="ARBA00023027"/>
    </source>
</evidence>
<dbReference type="AlphaFoldDB" id="A0A167PJP9"/>
<evidence type="ECO:0000313" key="15">
    <source>
        <dbReference type="EMBL" id="KZN83382.1"/>
    </source>
</evidence>
<dbReference type="InterPro" id="IPR015881">
    <property type="entry name" value="ARHD_Rieske_2Fe_2S"/>
</dbReference>
<dbReference type="Pfam" id="PF00355">
    <property type="entry name" value="Rieske"/>
    <property type="match status" value="1"/>
</dbReference>
<reference evidence="15" key="1">
    <citation type="journal article" date="2014" name="Genome Announc.">
        <title>Complete sequencing and chromosome-scale genome assembly of the industrial progenitor strain P2niaD18 from the penicillin producer Penicillium chrysogenum.</title>
        <authorList>
            <person name="Specht T."/>
            <person name="Dahlmann T.A."/>
            <person name="Zadra I."/>
            <person name="Kurnsteiner H."/>
            <person name="Kuck U."/>
        </authorList>
    </citation>
    <scope>NUCLEOTIDE SEQUENCE [LARGE SCALE GENOMIC DNA]</scope>
    <source>
        <strain evidence="15">P2niaD18</strain>
    </source>
</reference>
<gene>
    <name evidence="15" type="ORF">EN45_104770</name>
</gene>
<evidence type="ECO:0000256" key="3">
    <source>
        <dbReference type="ARBA" id="ARBA00004866"/>
    </source>
</evidence>
<dbReference type="EC" id="1.14.15.7" evidence="5"/>
<keyword evidence="7" id="KW-0001">2Fe-2S</keyword>
<organism evidence="15">
    <name type="scientific">Penicillium chrysogenum</name>
    <name type="common">Penicillium notatum</name>
    <dbReference type="NCBI Taxonomy" id="5076"/>
    <lineage>
        <taxon>Eukaryota</taxon>
        <taxon>Fungi</taxon>
        <taxon>Dikarya</taxon>
        <taxon>Ascomycota</taxon>
        <taxon>Pezizomycotina</taxon>
        <taxon>Eurotiomycetes</taxon>
        <taxon>Eurotiomycetidae</taxon>
        <taxon>Eurotiales</taxon>
        <taxon>Aspergillaceae</taxon>
        <taxon>Penicillium</taxon>
        <taxon>Penicillium chrysogenum species complex</taxon>
    </lineage>
</organism>
<keyword evidence="12" id="KW-0520">NAD</keyword>
<comment type="similarity">
    <text evidence="4">Belongs to the choline monooxygenase family.</text>
</comment>
<evidence type="ECO:0000256" key="2">
    <source>
        <dbReference type="ARBA" id="ARBA00002149"/>
    </source>
</evidence>
<evidence type="ECO:0000256" key="11">
    <source>
        <dbReference type="ARBA" id="ARBA00023014"/>
    </source>
</evidence>
<evidence type="ECO:0000256" key="1">
    <source>
        <dbReference type="ARBA" id="ARBA00001962"/>
    </source>
</evidence>
<dbReference type="GO" id="GO:0019133">
    <property type="term" value="F:choline monooxygenase activity"/>
    <property type="evidence" value="ECO:0007669"/>
    <property type="project" value="UniProtKB-EC"/>
</dbReference>
<accession>A0A167PJP9</accession>
<name>A0A167PJP9_PENCH</name>
<sequence>MEQHRELRGLLHCGTSGVFAVGSLRSRSTSHGSVIAFKLDGRGRVIGHHTFRIAKIKERLVKDGPEWKLQLSHRSWNILQGPPAMTSTISSLFGYKPDDYGAPKAPAEPVKALPASWYRSPEIYELERRAIFSKKWILITHKLRFEKPGDFYRFEMTGFSFVLCLNRQGNLSGFHNICRHRAFPLVSQDQGNSPVVSCKYHGWSYGLDGKLTKAPKDDDVPGFKKEEQSLFPVHIHVDALGFVWVNLDSSRTPIPWEDDFQGVDTQERFREFDFGRYMFDHTWHMNGNYNWKTLADNYNECYHCSVAHPDVAKLADLSYYYTVSKAGHIQHFSRPKQDKVKDDIKNASTYYFPNACMTVSPHFFYLMRCVPTSVGTCSMEYEVYRNKEASDEDFEYIDSFFKRVLNEDKHLCNAAQKNLDAGVFVNGQLHPDLESAPLFFQNTVRGLLRNHRDEEKRQNMELWPARQSSPGSATAEDINFCAELTCSGKYGDLEW</sequence>
<dbReference type="Gene3D" id="3.90.380.10">
    <property type="entry name" value="Naphthalene 1,2-dioxygenase Alpha Subunit, Chain A, domain 1"/>
    <property type="match status" value="1"/>
</dbReference>
<dbReference type="PANTHER" id="PTHR43756:SF5">
    <property type="entry name" value="CHOLINE MONOOXYGENASE, CHLOROPLASTIC"/>
    <property type="match status" value="1"/>
</dbReference>
<keyword evidence="15" id="KW-0223">Dioxygenase</keyword>
<evidence type="ECO:0000256" key="8">
    <source>
        <dbReference type="ARBA" id="ARBA00022723"/>
    </source>
</evidence>
<dbReference type="InterPro" id="IPR017941">
    <property type="entry name" value="Rieske_2Fe-2S"/>
</dbReference>
<dbReference type="PROSITE" id="PS51296">
    <property type="entry name" value="RIESKE"/>
    <property type="match status" value="1"/>
</dbReference>
<dbReference type="GO" id="GO:0051537">
    <property type="term" value="F:2 iron, 2 sulfur cluster binding"/>
    <property type="evidence" value="ECO:0007669"/>
    <property type="project" value="UniProtKB-KW"/>
</dbReference>
<dbReference type="CDD" id="cd00680">
    <property type="entry name" value="RHO_alpha_C"/>
    <property type="match status" value="1"/>
</dbReference>
<evidence type="ECO:0000256" key="7">
    <source>
        <dbReference type="ARBA" id="ARBA00022714"/>
    </source>
</evidence>
<evidence type="ECO:0000259" key="14">
    <source>
        <dbReference type="PROSITE" id="PS51296"/>
    </source>
</evidence>
<keyword evidence="9" id="KW-0560">Oxidoreductase</keyword>
<keyword evidence="11" id="KW-0411">Iron-sulfur</keyword>
<dbReference type="PRINTS" id="PR00090">
    <property type="entry name" value="RNGDIOXGNASE"/>
</dbReference>
<dbReference type="EMBL" id="CM002801">
    <property type="protein sequence ID" value="KZN83382.1"/>
    <property type="molecule type" value="Genomic_DNA"/>
</dbReference>
<protein>
    <recommendedName>
        <fullName evidence="6">Choline monooxygenase, chloroplastic</fullName>
        <ecNumber evidence="5">1.14.15.7</ecNumber>
    </recommendedName>
</protein>
<comment type="cofactor">
    <cofactor evidence="1">
        <name>Fe cation</name>
        <dbReference type="ChEBI" id="CHEBI:24875"/>
    </cofactor>
</comment>
<feature type="domain" description="Rieske" evidence="14">
    <location>
        <begin position="138"/>
        <end position="234"/>
    </location>
</feature>
<comment type="function">
    <text evidence="2">Catalyzes the first step of the osmoprotectant glycine betaine synthesis.</text>
</comment>